<sequence>MKKSNSISKSEIENILNNINHERFKINENQLGYYLAGLLEGDGNINIPSLGKTILLTATGNKRILNPRITFTGDKKNLELFVFLYDKLGKIGRFSRKGNIIRYIIGDIDSTIKIIELLHGKLRTPKNKTFNHLIKYYNNKLNLNILLSPLDNSSFEDNAWFAGIIEADGHFGVKVTDFKPKTDKTKRSRSASVTLRFILQQRAFDKPTQTDFYPIMTDLSKFLDCNLNHIKSSNMLSLEVSAINKLTKIINYFNNYPLIGVKYLDFKDWETIYYLIIANNHTDKNTREYIKELKSNMNNSRKL</sequence>
<dbReference type="InterPro" id="IPR027434">
    <property type="entry name" value="Homing_endonucl"/>
</dbReference>
<evidence type="ECO:0000259" key="1">
    <source>
        <dbReference type="Pfam" id="PF00961"/>
    </source>
</evidence>
<proteinExistence type="predicted"/>
<name>S5U523_9ASCO</name>
<accession>S5U523</accession>
<evidence type="ECO:0000313" key="2">
    <source>
        <dbReference type="EMBL" id="AGS44191.1"/>
    </source>
</evidence>
<dbReference type="Pfam" id="PF00961">
    <property type="entry name" value="LAGLIDADG_1"/>
    <property type="match status" value="2"/>
</dbReference>
<dbReference type="AlphaFoldDB" id="S5U523"/>
<feature type="domain" description="Homing endonuclease LAGLIDADG" evidence="1">
    <location>
        <begin position="35"/>
        <end position="137"/>
    </location>
</feature>
<gene>
    <name evidence="2" type="primary">cox3-I1</name>
    <name evidence="2" type="ORF">H731WILSUA-C_031</name>
</gene>
<dbReference type="SUPFAM" id="SSF55608">
    <property type="entry name" value="Homing endonucleases"/>
    <property type="match status" value="2"/>
</dbReference>
<geneLocation type="mitochondrion" evidence="2"/>
<organism evidence="2">
    <name type="scientific">Cyberlindnera suaveolens</name>
    <dbReference type="NCBI Taxonomy" id="907738"/>
    <lineage>
        <taxon>Eukaryota</taxon>
        <taxon>Fungi</taxon>
        <taxon>Dikarya</taxon>
        <taxon>Ascomycota</taxon>
        <taxon>Saccharomycotina</taxon>
        <taxon>Saccharomycetes</taxon>
        <taxon>Phaffomycetales</taxon>
        <taxon>Phaffomycetaceae</taxon>
        <taxon>Cyberlindnera</taxon>
    </lineage>
</organism>
<dbReference type="EMBL" id="KC993181">
    <property type="protein sequence ID" value="AGS44191.1"/>
    <property type="molecule type" value="Genomic_DNA"/>
</dbReference>
<protein>
    <recommendedName>
        <fullName evidence="1">Homing endonuclease LAGLIDADG domain-containing protein</fullName>
    </recommendedName>
</protein>
<dbReference type="Gene3D" id="3.10.28.10">
    <property type="entry name" value="Homing endonucleases"/>
    <property type="match status" value="2"/>
</dbReference>
<keyword evidence="2" id="KW-0496">Mitochondrion</keyword>
<dbReference type="InterPro" id="IPR051289">
    <property type="entry name" value="LAGLIDADG_Endonuclease"/>
</dbReference>
<dbReference type="PANTHER" id="PTHR36181">
    <property type="entry name" value="INTRON-ENCODED ENDONUCLEASE AI3-RELATED"/>
    <property type="match status" value="1"/>
</dbReference>
<reference evidence="2" key="1">
    <citation type="submission" date="2013-04" db="EMBL/GenBank/DDBJ databases">
        <authorList>
            <person name="Hegedusova E."/>
            <person name="Brejova B."/>
            <person name="Nosek J."/>
        </authorList>
    </citation>
    <scope>NUCLEOTIDE SEQUENCE</scope>
    <source>
        <strain evidence="2">CBS 255</strain>
    </source>
</reference>
<dbReference type="GO" id="GO:0004519">
    <property type="term" value="F:endonuclease activity"/>
    <property type="evidence" value="ECO:0007669"/>
    <property type="project" value="InterPro"/>
</dbReference>
<dbReference type="InterPro" id="IPR004860">
    <property type="entry name" value="LAGLIDADG_dom"/>
</dbReference>
<dbReference type="PANTHER" id="PTHR36181:SF1">
    <property type="entry name" value="LAGLIDADG ENDONUCLEASE"/>
    <property type="match status" value="1"/>
</dbReference>
<feature type="domain" description="Homing endonuclease LAGLIDADG" evidence="1">
    <location>
        <begin position="162"/>
        <end position="273"/>
    </location>
</feature>
<dbReference type="GO" id="GO:0005739">
    <property type="term" value="C:mitochondrion"/>
    <property type="evidence" value="ECO:0007669"/>
    <property type="project" value="UniProtKB-ARBA"/>
</dbReference>